<name>A0A364MUQ7_STELY</name>
<dbReference type="AlphaFoldDB" id="A0A364MUQ7"/>
<reference evidence="3" key="1">
    <citation type="submission" date="2018-05" db="EMBL/GenBank/DDBJ databases">
        <title>Draft genome sequence of Stemphylium lycopersici strain CIDEFI 213.</title>
        <authorList>
            <person name="Medina R."/>
            <person name="Franco M.E.E."/>
            <person name="Lucentini C.G."/>
            <person name="Saparrat M.C.N."/>
            <person name="Balatti P.A."/>
        </authorList>
    </citation>
    <scope>NUCLEOTIDE SEQUENCE [LARGE SCALE GENOMIC DNA]</scope>
    <source>
        <strain evidence="3">CIDEFI 213</strain>
    </source>
</reference>
<feature type="region of interest" description="Disordered" evidence="1">
    <location>
        <begin position="30"/>
        <end position="61"/>
    </location>
</feature>
<protein>
    <submittedName>
        <fullName evidence="2">Uncharacterized protein</fullName>
    </submittedName>
</protein>
<sequence>MSKRNNEGDVIANRISLLEAKGQKLLASLYGSRPDWDSGDSAAAPQDDDDQDLKQNYAHDRVGLGGVLPKDIEDGSFTRRIPTSDDKLLQQLIGKKKAKAHITAKHEAARPNAAAKAQKYGKPIVAKKDESDDEEEGRAATFKSKRQRKKEKLAPKVVDSDDEDEETRAKRLAADVKKEEEAKEQVKNEVIADVPVADQPSQKEEEEEEEEAEIVQPAPKKAKAKPKSFLDEILAERSKKKGKKGKA</sequence>
<organism evidence="2 3">
    <name type="scientific">Stemphylium lycopersici</name>
    <name type="common">Tomato gray leaf spot disease fungus</name>
    <name type="synonym">Thyrospora lycopersici</name>
    <dbReference type="NCBI Taxonomy" id="183478"/>
    <lineage>
        <taxon>Eukaryota</taxon>
        <taxon>Fungi</taxon>
        <taxon>Dikarya</taxon>
        <taxon>Ascomycota</taxon>
        <taxon>Pezizomycotina</taxon>
        <taxon>Dothideomycetes</taxon>
        <taxon>Pleosporomycetidae</taxon>
        <taxon>Pleosporales</taxon>
        <taxon>Pleosporineae</taxon>
        <taxon>Pleosporaceae</taxon>
        <taxon>Stemphylium</taxon>
    </lineage>
</organism>
<dbReference type="OrthoDB" id="3438340at2759"/>
<evidence type="ECO:0000313" key="2">
    <source>
        <dbReference type="EMBL" id="RAR04278.1"/>
    </source>
</evidence>
<dbReference type="Proteomes" id="UP000249619">
    <property type="component" value="Unassembled WGS sequence"/>
</dbReference>
<keyword evidence="3" id="KW-1185">Reference proteome</keyword>
<gene>
    <name evidence="2" type="ORF">DDE83_007891</name>
</gene>
<dbReference type="EMBL" id="QGDH01000158">
    <property type="protein sequence ID" value="RAR04278.1"/>
    <property type="molecule type" value="Genomic_DNA"/>
</dbReference>
<proteinExistence type="predicted"/>
<dbReference type="Pfam" id="PF11595">
    <property type="entry name" value="DUF3245"/>
    <property type="match status" value="1"/>
</dbReference>
<accession>A0A364MUQ7</accession>
<feature type="region of interest" description="Disordered" evidence="1">
    <location>
        <begin position="105"/>
        <end position="229"/>
    </location>
</feature>
<feature type="compositionally biased region" description="Basic and acidic residues" evidence="1">
    <location>
        <begin position="167"/>
        <end position="187"/>
    </location>
</feature>
<evidence type="ECO:0000256" key="1">
    <source>
        <dbReference type="SAM" id="MobiDB-lite"/>
    </source>
</evidence>
<evidence type="ECO:0000313" key="3">
    <source>
        <dbReference type="Proteomes" id="UP000249619"/>
    </source>
</evidence>
<dbReference type="InterPro" id="IPR021641">
    <property type="entry name" value="DUF3245"/>
</dbReference>
<comment type="caution">
    <text evidence="2">The sequence shown here is derived from an EMBL/GenBank/DDBJ whole genome shotgun (WGS) entry which is preliminary data.</text>
</comment>
<feature type="compositionally biased region" description="Acidic residues" evidence="1">
    <location>
        <begin position="204"/>
        <end position="213"/>
    </location>
</feature>